<dbReference type="RefSeq" id="WP_194019450.1">
    <property type="nucleotide sequence ID" value="NZ_JADEVV010000016.1"/>
</dbReference>
<dbReference type="PANTHER" id="PTHR43084:SF1">
    <property type="entry name" value="PERSULFIDE DIOXYGENASE ETHE1, MITOCHONDRIAL"/>
    <property type="match status" value="1"/>
</dbReference>
<sequence>MQFRQLFDPETSTYTYVIADPHSQSAALVDSVLEQVDRDLRLLKELDLKLIFCLETHVHADHITGAGKLRQLTGCQNLVPQYADVDCADRHLQDGEIIHVGSIPIQAIATPGHTDSHLAFLVNQSYVLTGDALLIRGCGRTDFQSGDAGTLYDSIHSKLFTLPDDVLVYPGHDYRGQTVSTIGEEKRFNPRLLGRDRQEFIEFMDSLNLPDPQKIMEAVPANQLCGQRAVPL</sequence>
<proteinExistence type="predicted"/>
<keyword evidence="1" id="KW-0479">Metal-binding</keyword>
<protein>
    <submittedName>
        <fullName evidence="3">MBL fold metallo-hydrolase</fullName>
    </submittedName>
</protein>
<feature type="domain" description="Metallo-beta-lactamase" evidence="2">
    <location>
        <begin position="12"/>
        <end position="172"/>
    </location>
</feature>
<evidence type="ECO:0000313" key="3">
    <source>
        <dbReference type="EMBL" id="MBE9253676.1"/>
    </source>
</evidence>
<organism evidence="3 4">
    <name type="scientific">Synechocystis salina LEGE 00031</name>
    <dbReference type="NCBI Taxonomy" id="1828736"/>
    <lineage>
        <taxon>Bacteria</taxon>
        <taxon>Bacillati</taxon>
        <taxon>Cyanobacteriota</taxon>
        <taxon>Cyanophyceae</taxon>
        <taxon>Synechococcales</taxon>
        <taxon>Merismopediaceae</taxon>
        <taxon>Synechocystis</taxon>
    </lineage>
</organism>
<gene>
    <name evidence="3" type="ORF">IQ217_07385</name>
</gene>
<dbReference type="Pfam" id="PF00753">
    <property type="entry name" value="Lactamase_B"/>
    <property type="match status" value="1"/>
</dbReference>
<dbReference type="Gene3D" id="3.60.15.10">
    <property type="entry name" value="Ribonuclease Z/Hydroxyacylglutathione hydrolase-like"/>
    <property type="match status" value="1"/>
</dbReference>
<dbReference type="EMBL" id="JADEVV010000016">
    <property type="protein sequence ID" value="MBE9253676.1"/>
    <property type="molecule type" value="Genomic_DNA"/>
</dbReference>
<dbReference type="CDD" id="cd07724">
    <property type="entry name" value="POD-like_MBL-fold"/>
    <property type="match status" value="1"/>
</dbReference>
<dbReference type="PANTHER" id="PTHR43084">
    <property type="entry name" value="PERSULFIDE DIOXYGENASE ETHE1"/>
    <property type="match status" value="1"/>
</dbReference>
<accession>A0ABR9VRI6</accession>
<dbReference type="InterPro" id="IPR051682">
    <property type="entry name" value="Mito_Persulfide_Diox"/>
</dbReference>
<keyword evidence="4" id="KW-1185">Reference proteome</keyword>
<evidence type="ECO:0000256" key="1">
    <source>
        <dbReference type="ARBA" id="ARBA00022723"/>
    </source>
</evidence>
<dbReference type="InterPro" id="IPR036866">
    <property type="entry name" value="RibonucZ/Hydroxyglut_hydro"/>
</dbReference>
<evidence type="ECO:0000313" key="4">
    <source>
        <dbReference type="Proteomes" id="UP000658720"/>
    </source>
</evidence>
<dbReference type="InterPro" id="IPR001279">
    <property type="entry name" value="Metallo-B-lactamas"/>
</dbReference>
<evidence type="ECO:0000259" key="2">
    <source>
        <dbReference type="SMART" id="SM00849"/>
    </source>
</evidence>
<dbReference type="Proteomes" id="UP000658720">
    <property type="component" value="Unassembled WGS sequence"/>
</dbReference>
<comment type="caution">
    <text evidence="3">The sequence shown here is derived from an EMBL/GenBank/DDBJ whole genome shotgun (WGS) entry which is preliminary data.</text>
</comment>
<dbReference type="SMART" id="SM00849">
    <property type="entry name" value="Lactamase_B"/>
    <property type="match status" value="1"/>
</dbReference>
<dbReference type="InterPro" id="IPR044528">
    <property type="entry name" value="POD-like_MBL-fold"/>
</dbReference>
<name>A0ABR9VRI6_9SYNC</name>
<dbReference type="SUPFAM" id="SSF56281">
    <property type="entry name" value="Metallo-hydrolase/oxidoreductase"/>
    <property type="match status" value="1"/>
</dbReference>
<reference evidence="3 4" key="1">
    <citation type="submission" date="2020-10" db="EMBL/GenBank/DDBJ databases">
        <authorList>
            <person name="Castelo-Branco R."/>
            <person name="Eusebio N."/>
            <person name="Adriana R."/>
            <person name="Vieira A."/>
            <person name="Brugerolle De Fraissinette N."/>
            <person name="Rezende De Castro R."/>
            <person name="Schneider M.P."/>
            <person name="Vasconcelos V."/>
            <person name="Leao P.N."/>
        </authorList>
    </citation>
    <scope>NUCLEOTIDE SEQUENCE [LARGE SCALE GENOMIC DNA]</scope>
    <source>
        <strain evidence="3 4">LEGE 00031</strain>
    </source>
</reference>